<proteinExistence type="predicted"/>
<evidence type="ECO:0000313" key="7">
    <source>
        <dbReference type="Proteomes" id="UP000768180"/>
    </source>
</evidence>
<accession>A0A174L4Y6</accession>
<keyword evidence="3" id="KW-0648">Protein biosynthesis</keyword>
<dbReference type="GO" id="GO:0003677">
    <property type="term" value="F:DNA binding"/>
    <property type="evidence" value="ECO:0007669"/>
    <property type="project" value="InterPro"/>
</dbReference>
<reference evidence="4" key="3">
    <citation type="submission" date="2020-02" db="EMBL/GenBank/DDBJ databases">
        <authorList>
            <person name="Littmann E."/>
            <person name="Sorbara M."/>
        </authorList>
    </citation>
    <scope>NUCLEOTIDE SEQUENCE</scope>
    <source>
        <strain evidence="4">MSK.14.54</strain>
    </source>
</reference>
<dbReference type="GO" id="GO:0042173">
    <property type="term" value="P:regulation of sporulation resulting in formation of a cellular spore"/>
    <property type="evidence" value="ECO:0007669"/>
    <property type="project" value="InterPro"/>
</dbReference>
<dbReference type="EMBL" id="JAAITQ010000004">
    <property type="protein sequence ID" value="NSE15372.1"/>
    <property type="molecule type" value="Genomic_DNA"/>
</dbReference>
<feature type="domain" description="Sporulation initiation factor Spo0A C-terminal" evidence="1">
    <location>
        <begin position="5"/>
        <end position="105"/>
    </location>
</feature>
<evidence type="ECO:0000313" key="4">
    <source>
        <dbReference type="EMBL" id="NSE15372.1"/>
    </source>
</evidence>
<evidence type="ECO:0000313" key="2">
    <source>
        <dbReference type="EMBL" id="CUN79095.1"/>
    </source>
</evidence>
<gene>
    <name evidence="2" type="primary">spo0A_1</name>
    <name evidence="2" type="ORF">ERS852406_00689</name>
    <name evidence="4" type="ORF">G5B05_02855</name>
    <name evidence="3" type="ORF">JTJ23_09085</name>
</gene>
<dbReference type="RefSeq" id="WP_022462283.1">
    <property type="nucleotide sequence ID" value="NZ_CYYV01000003.1"/>
</dbReference>
<evidence type="ECO:0000313" key="5">
    <source>
        <dbReference type="Proteomes" id="UP000095706"/>
    </source>
</evidence>
<dbReference type="InterPro" id="IPR016032">
    <property type="entry name" value="Sig_transdc_resp-reg_C-effctor"/>
</dbReference>
<dbReference type="Proteomes" id="UP000768180">
    <property type="component" value="Unassembled WGS sequence"/>
</dbReference>
<dbReference type="GO" id="GO:0005509">
    <property type="term" value="F:calcium ion binding"/>
    <property type="evidence" value="ECO:0007669"/>
    <property type="project" value="InterPro"/>
</dbReference>
<reference evidence="4 7" key="2">
    <citation type="journal article" date="2020" name="Cell Host Microbe">
        <title>Functional and Genomic Variation between Human-Derived Isolates of Lachnospiraceae Reveals Inter- and Intra-Species Diversity.</title>
        <authorList>
            <person name="Sorbara M.T."/>
            <person name="Littmann E.R."/>
            <person name="Fontana E."/>
            <person name="Moody T.U."/>
            <person name="Kohout C.E."/>
            <person name="Gjonbalaj M."/>
            <person name="Eaton V."/>
            <person name="Seok R."/>
            <person name="Leiner I.M."/>
            <person name="Pamer E.G."/>
        </authorList>
    </citation>
    <scope>NUCLEOTIDE SEQUENCE [LARGE SCALE GENOMIC DNA]</scope>
    <source>
        <strain evidence="4 7">MSK.14.54</strain>
    </source>
</reference>
<dbReference type="GO" id="GO:0003700">
    <property type="term" value="F:DNA-binding transcription factor activity"/>
    <property type="evidence" value="ECO:0007669"/>
    <property type="project" value="InterPro"/>
</dbReference>
<sequence length="118" mass="13670">METEIYFLLHSLGIGAKYRGFRYLAYGIALCMEDEDYLLRVSKTLYPKIAQTFQVSSSCVERDIRTAISVCWTRGNRDLLFSLSVHPVLTKPTNSEFFDILSSYIKYYRAFPACRQEA</sequence>
<dbReference type="STRING" id="1150298.ERS852406_00689"/>
<dbReference type="AlphaFoldDB" id="A0A174L4Y6"/>
<keyword evidence="3" id="KW-0396">Initiation factor</keyword>
<reference evidence="2 5" key="1">
    <citation type="submission" date="2015-09" db="EMBL/GenBank/DDBJ databases">
        <authorList>
            <consortium name="Pathogen Informatics"/>
        </authorList>
    </citation>
    <scope>NUCLEOTIDE SEQUENCE [LARGE SCALE GENOMIC DNA]</scope>
    <source>
        <strain evidence="2 5">2789STDY5608849</strain>
    </source>
</reference>
<dbReference type="InterPro" id="IPR036388">
    <property type="entry name" value="WH-like_DNA-bd_sf"/>
</dbReference>
<dbReference type="Gene3D" id="1.10.10.10">
    <property type="entry name" value="Winged helix-like DNA-binding domain superfamily/Winged helix DNA-binding domain"/>
    <property type="match status" value="1"/>
</dbReference>
<name>A0A174L4Y6_9FIRM</name>
<evidence type="ECO:0000313" key="6">
    <source>
        <dbReference type="Proteomes" id="UP000737612"/>
    </source>
</evidence>
<evidence type="ECO:0000259" key="1">
    <source>
        <dbReference type="Pfam" id="PF08769"/>
    </source>
</evidence>
<reference evidence="3" key="4">
    <citation type="submission" date="2021-02" db="EMBL/GenBank/DDBJ databases">
        <title>Metagenome-assembled genomes from human diarrheal sample B26.</title>
        <authorList>
            <person name="Ateba T.P."/>
            <person name="Alayande K.A."/>
            <person name="Mwanza M."/>
        </authorList>
    </citation>
    <scope>NUCLEOTIDE SEQUENCE</scope>
    <source>
        <strain evidence="3">06WH</strain>
    </source>
</reference>
<keyword evidence="7" id="KW-1185">Reference proteome</keyword>
<dbReference type="InterPro" id="IPR014879">
    <property type="entry name" value="Spo0A_C"/>
</dbReference>
<dbReference type="Proteomes" id="UP000095706">
    <property type="component" value="Unassembled WGS sequence"/>
</dbReference>
<dbReference type="GO" id="GO:0005737">
    <property type="term" value="C:cytoplasm"/>
    <property type="evidence" value="ECO:0007669"/>
    <property type="project" value="InterPro"/>
</dbReference>
<protein>
    <submittedName>
        <fullName evidence="3">Sporulation initiation factor Spo0A C-terminal domain-containing protein</fullName>
    </submittedName>
    <submittedName>
        <fullName evidence="2">Stage 0 sporulation protein G</fullName>
    </submittedName>
</protein>
<dbReference type="GeneID" id="79854342"/>
<dbReference type="OrthoDB" id="1971735at2"/>
<dbReference type="GO" id="GO:0003743">
    <property type="term" value="F:translation initiation factor activity"/>
    <property type="evidence" value="ECO:0007669"/>
    <property type="project" value="UniProtKB-KW"/>
</dbReference>
<dbReference type="EMBL" id="JAFHBD010000037">
    <property type="protein sequence ID" value="MBN2953732.1"/>
    <property type="molecule type" value="Genomic_DNA"/>
</dbReference>
<evidence type="ECO:0000313" key="3">
    <source>
        <dbReference type="EMBL" id="MBN2953732.1"/>
    </source>
</evidence>
<dbReference type="SUPFAM" id="SSF46894">
    <property type="entry name" value="C-terminal effector domain of the bipartite response regulators"/>
    <property type="match status" value="1"/>
</dbReference>
<dbReference type="Pfam" id="PF08769">
    <property type="entry name" value="Spo0A_C"/>
    <property type="match status" value="1"/>
</dbReference>
<dbReference type="Proteomes" id="UP000737612">
    <property type="component" value="Unassembled WGS sequence"/>
</dbReference>
<organism evidence="3 6">
    <name type="scientific">Fusicatenibacter saccharivorans</name>
    <dbReference type="NCBI Taxonomy" id="1150298"/>
    <lineage>
        <taxon>Bacteria</taxon>
        <taxon>Bacillati</taxon>
        <taxon>Bacillota</taxon>
        <taxon>Clostridia</taxon>
        <taxon>Lachnospirales</taxon>
        <taxon>Lachnospiraceae</taxon>
        <taxon>Fusicatenibacter</taxon>
    </lineage>
</organism>
<dbReference type="EMBL" id="CYYV01000003">
    <property type="protein sequence ID" value="CUN79095.1"/>
    <property type="molecule type" value="Genomic_DNA"/>
</dbReference>